<dbReference type="OrthoDB" id="9809678at2759"/>
<reference evidence="3" key="1">
    <citation type="submission" date="2025-08" db="UniProtKB">
        <authorList>
            <consortium name="RefSeq"/>
        </authorList>
    </citation>
    <scope>IDENTIFICATION</scope>
    <source>
        <tissue evidence="3">Brain</tissue>
    </source>
</reference>
<dbReference type="RefSeq" id="XP_044923698.1">
    <property type="nucleotide sequence ID" value="XM_045067763.1"/>
</dbReference>
<dbReference type="AlphaFoldDB" id="A0A8U0UQG1"/>
<gene>
    <name evidence="3" type="primary">LOC123388300</name>
</gene>
<dbReference type="Proteomes" id="UP000000715">
    <property type="component" value="Unplaced"/>
</dbReference>
<keyword evidence="2" id="KW-1185">Reference proteome</keyword>
<evidence type="ECO:0000256" key="1">
    <source>
        <dbReference type="SAM" id="MobiDB-lite"/>
    </source>
</evidence>
<accession>A0A8U0UQG1</accession>
<name>A0A8U0UQG1_MUSPF</name>
<dbReference type="GeneID" id="123388300"/>
<proteinExistence type="predicted"/>
<evidence type="ECO:0000313" key="2">
    <source>
        <dbReference type="Proteomes" id="UP000000715"/>
    </source>
</evidence>
<protein>
    <submittedName>
        <fullName evidence="3">Uncharacterized protein LOC123388300</fullName>
    </submittedName>
</protein>
<feature type="region of interest" description="Disordered" evidence="1">
    <location>
        <begin position="55"/>
        <end position="96"/>
    </location>
</feature>
<organism evidence="2 3">
    <name type="scientific">Mustela putorius furo</name>
    <name type="common">European domestic ferret</name>
    <name type="synonym">Mustela furo</name>
    <dbReference type="NCBI Taxonomy" id="9669"/>
    <lineage>
        <taxon>Eukaryota</taxon>
        <taxon>Metazoa</taxon>
        <taxon>Chordata</taxon>
        <taxon>Craniata</taxon>
        <taxon>Vertebrata</taxon>
        <taxon>Euteleostomi</taxon>
        <taxon>Mammalia</taxon>
        <taxon>Eutheria</taxon>
        <taxon>Laurasiatheria</taxon>
        <taxon>Carnivora</taxon>
        <taxon>Caniformia</taxon>
        <taxon>Musteloidea</taxon>
        <taxon>Mustelidae</taxon>
        <taxon>Mustelinae</taxon>
        <taxon>Mustela</taxon>
    </lineage>
</organism>
<evidence type="ECO:0000313" key="3">
    <source>
        <dbReference type="RefSeq" id="XP_044923698.1"/>
    </source>
</evidence>
<sequence length="228" mass="25134">MAMRVLVLPWSSNWSWRLPQGNQTGLARGKPAGLVDAACQLRVCVLQSPRGRQKAFSNPVVKPKVQPPEKPKPEDPQVSGEPGLEPPSSEQKLDLQPEPTVTFLLTLLSTAEPTESNKPEEVLENQECQFLDKEDWGPQRTSKEISHLQSDCRRLWESLSTIQADNRALGEKLQNLPTLSYESLRKEAKALQEEAKAVADGAQAVQEGAQAIQGVALFQVQGQPHCCP</sequence>